<accession>A0A8X6GW44</accession>
<proteinExistence type="predicted"/>
<dbReference type="EMBL" id="BMAO01036666">
    <property type="protein sequence ID" value="GFR12358.1"/>
    <property type="molecule type" value="Genomic_DNA"/>
</dbReference>
<sequence>MPNRRTESVPALERIAQGVSDSTKIILFTRPYWRGQQLTYIQGAPAVTKLVVRSEYAFYGRFSERTIMDCCDIITALTRAV</sequence>
<gene>
    <name evidence="1" type="ORF">TNCT_467611</name>
</gene>
<keyword evidence="2" id="KW-1185">Reference proteome</keyword>
<evidence type="ECO:0000313" key="1">
    <source>
        <dbReference type="EMBL" id="GFR12358.1"/>
    </source>
</evidence>
<dbReference type="AlphaFoldDB" id="A0A8X6GW44"/>
<evidence type="ECO:0000313" key="2">
    <source>
        <dbReference type="Proteomes" id="UP000887116"/>
    </source>
</evidence>
<name>A0A8X6GW44_TRICU</name>
<organism evidence="1 2">
    <name type="scientific">Trichonephila clavata</name>
    <name type="common">Joro spider</name>
    <name type="synonym">Nephila clavata</name>
    <dbReference type="NCBI Taxonomy" id="2740835"/>
    <lineage>
        <taxon>Eukaryota</taxon>
        <taxon>Metazoa</taxon>
        <taxon>Ecdysozoa</taxon>
        <taxon>Arthropoda</taxon>
        <taxon>Chelicerata</taxon>
        <taxon>Arachnida</taxon>
        <taxon>Araneae</taxon>
        <taxon>Araneomorphae</taxon>
        <taxon>Entelegynae</taxon>
        <taxon>Araneoidea</taxon>
        <taxon>Nephilidae</taxon>
        <taxon>Trichonephila</taxon>
    </lineage>
</organism>
<comment type="caution">
    <text evidence="1">The sequence shown here is derived from an EMBL/GenBank/DDBJ whole genome shotgun (WGS) entry which is preliminary data.</text>
</comment>
<protein>
    <submittedName>
        <fullName evidence="1">Uncharacterized protein</fullName>
    </submittedName>
</protein>
<dbReference type="Proteomes" id="UP000887116">
    <property type="component" value="Unassembled WGS sequence"/>
</dbReference>
<reference evidence="1" key="1">
    <citation type="submission" date="2020-07" db="EMBL/GenBank/DDBJ databases">
        <title>Multicomponent nature underlies the extraordinary mechanical properties of spider dragline silk.</title>
        <authorList>
            <person name="Kono N."/>
            <person name="Nakamura H."/>
            <person name="Mori M."/>
            <person name="Yoshida Y."/>
            <person name="Ohtoshi R."/>
            <person name="Malay A.D."/>
            <person name="Moran D.A.P."/>
            <person name="Tomita M."/>
            <person name="Numata K."/>
            <person name="Arakawa K."/>
        </authorList>
    </citation>
    <scope>NUCLEOTIDE SEQUENCE</scope>
</reference>